<dbReference type="Pfam" id="PF00702">
    <property type="entry name" value="Hydrolase"/>
    <property type="match status" value="1"/>
</dbReference>
<comment type="caution">
    <text evidence="1">The sequence shown here is derived from an EMBL/GenBank/DDBJ whole genome shotgun (WGS) entry which is preliminary data.</text>
</comment>
<evidence type="ECO:0000313" key="1">
    <source>
        <dbReference type="EMBL" id="MCS5713629.1"/>
    </source>
</evidence>
<dbReference type="EMBL" id="JANTEZ010000001">
    <property type="protein sequence ID" value="MCS5713629.1"/>
    <property type="molecule type" value="Genomic_DNA"/>
</dbReference>
<dbReference type="SUPFAM" id="SSF56784">
    <property type="entry name" value="HAD-like"/>
    <property type="match status" value="1"/>
</dbReference>
<dbReference type="PANTHER" id="PTHR43481">
    <property type="entry name" value="FRUCTOSE-1-PHOSPHATE PHOSPHATASE"/>
    <property type="match status" value="1"/>
</dbReference>
<dbReference type="InterPro" id="IPR006439">
    <property type="entry name" value="HAD-SF_hydro_IA"/>
</dbReference>
<name>A0ABT2GFF7_9MICO</name>
<dbReference type="InterPro" id="IPR051806">
    <property type="entry name" value="HAD-like_SPP"/>
</dbReference>
<dbReference type="Gene3D" id="3.40.50.1000">
    <property type="entry name" value="HAD superfamily/HAD-like"/>
    <property type="match status" value="1"/>
</dbReference>
<dbReference type="Gene3D" id="1.10.150.240">
    <property type="entry name" value="Putative phosphatase, domain 2"/>
    <property type="match status" value="1"/>
</dbReference>
<dbReference type="NCBIfam" id="TIGR01509">
    <property type="entry name" value="HAD-SF-IA-v3"/>
    <property type="match status" value="1"/>
</dbReference>
<reference evidence="1" key="1">
    <citation type="submission" date="2022-08" db="EMBL/GenBank/DDBJ databases">
        <authorList>
            <person name="Deng Y."/>
            <person name="Han X.-F."/>
            <person name="Zhang Y.-Q."/>
        </authorList>
    </citation>
    <scope>NUCLEOTIDE SEQUENCE</scope>
    <source>
        <strain evidence="1">CPCC 205716</strain>
    </source>
</reference>
<accession>A0ABT2GFF7</accession>
<dbReference type="InterPro" id="IPR036412">
    <property type="entry name" value="HAD-like_sf"/>
</dbReference>
<dbReference type="SUPFAM" id="SSF52540">
    <property type="entry name" value="P-loop containing nucleoside triphosphate hydrolases"/>
    <property type="match status" value="1"/>
</dbReference>
<keyword evidence="1" id="KW-0378">Hydrolase</keyword>
<dbReference type="Gene3D" id="3.40.50.300">
    <property type="entry name" value="P-loop containing nucleotide triphosphate hydrolases"/>
    <property type="match status" value="1"/>
</dbReference>
<organism evidence="1 2">
    <name type="scientific">Herbiconiux gentiana</name>
    <dbReference type="NCBI Taxonomy" id="2970912"/>
    <lineage>
        <taxon>Bacteria</taxon>
        <taxon>Bacillati</taxon>
        <taxon>Actinomycetota</taxon>
        <taxon>Actinomycetes</taxon>
        <taxon>Micrococcales</taxon>
        <taxon>Microbacteriaceae</taxon>
        <taxon>Herbiconiux</taxon>
    </lineage>
</organism>
<dbReference type="Proteomes" id="UP001165580">
    <property type="component" value="Unassembled WGS sequence"/>
</dbReference>
<evidence type="ECO:0000313" key="2">
    <source>
        <dbReference type="Proteomes" id="UP001165580"/>
    </source>
</evidence>
<dbReference type="GO" id="GO:0016787">
    <property type="term" value="F:hydrolase activity"/>
    <property type="evidence" value="ECO:0007669"/>
    <property type="project" value="UniProtKB-KW"/>
</dbReference>
<dbReference type="InterPro" id="IPR023214">
    <property type="entry name" value="HAD_sf"/>
</dbReference>
<dbReference type="InterPro" id="IPR027417">
    <property type="entry name" value="P-loop_NTPase"/>
</dbReference>
<dbReference type="PANTHER" id="PTHR43481:SF4">
    <property type="entry name" value="GLYCEROL-1-PHOSPHATE PHOSPHOHYDROLASE 1-RELATED"/>
    <property type="match status" value="1"/>
</dbReference>
<dbReference type="SFLD" id="SFLDS00003">
    <property type="entry name" value="Haloacid_Dehalogenase"/>
    <property type="match status" value="1"/>
</dbReference>
<dbReference type="InterPro" id="IPR023198">
    <property type="entry name" value="PGP-like_dom2"/>
</dbReference>
<keyword evidence="2" id="KW-1185">Reference proteome</keyword>
<gene>
    <name evidence="1" type="ORF">NVV95_03555</name>
</gene>
<sequence>MSQFDNLGSTMIIVVAGAAGSGKSTLGLELARALPAALLDLDSLTNPVLEGLGPELSGGAHWNDPALRPVVRPARYAALRAAVADQVRAGVDAVVVAPFTAELAGGEEWRQLVDAAGGVPEVVWLRASPALLTERRGLRAAARDVHVVDPPAEAEPAVPHLLVDASLSTAQQLASVRRRLGGGRRLPADSPVFGRTFAAGLFDLDGTLIDSTPSVVRSWQQLAREYGLEVDLLAEGHGRPAAQVIDSFFSGDQAAEALARVTEIEVNDLGDVIALDGAAALLGSLPDDARAIVTSGTRVIATSRLRAAGLTPPAELVTFDDVVNGKPHPEPFLTAAERLGVDPASCVVFEDAPAGLAAAKAAGCTTVAIAGTHDPHELHADLVIDGLFQLRVELQAGGGFRLSAG</sequence>
<dbReference type="Pfam" id="PF13671">
    <property type="entry name" value="AAA_33"/>
    <property type="match status" value="1"/>
</dbReference>
<dbReference type="RefSeq" id="WP_259485154.1">
    <property type="nucleotide sequence ID" value="NZ_JANTEZ010000001.1"/>
</dbReference>
<proteinExistence type="predicted"/>
<dbReference type="SFLD" id="SFLDG01129">
    <property type="entry name" value="C1.5:_HAD__Beta-PGM__Phosphata"/>
    <property type="match status" value="1"/>
</dbReference>
<protein>
    <submittedName>
        <fullName evidence="1">HAD-IA family hydrolase</fullName>
    </submittedName>
</protein>